<dbReference type="PANTHER" id="PTHR12526">
    <property type="entry name" value="GLYCOSYLTRANSFERASE"/>
    <property type="match status" value="1"/>
</dbReference>
<keyword evidence="1" id="KW-0328">Glycosyltransferase</keyword>
<organism evidence="5 6">
    <name type="scientific">Oerskovia merdavium</name>
    <dbReference type="NCBI Taxonomy" id="2762227"/>
    <lineage>
        <taxon>Bacteria</taxon>
        <taxon>Bacillati</taxon>
        <taxon>Actinomycetota</taxon>
        <taxon>Actinomycetes</taxon>
        <taxon>Micrococcales</taxon>
        <taxon>Cellulomonadaceae</taxon>
        <taxon>Oerskovia</taxon>
    </lineage>
</organism>
<dbReference type="EMBL" id="JACSQF010000001">
    <property type="protein sequence ID" value="MBD7979436.1"/>
    <property type="molecule type" value="Genomic_DNA"/>
</dbReference>
<evidence type="ECO:0000256" key="2">
    <source>
        <dbReference type="ARBA" id="ARBA00022679"/>
    </source>
</evidence>
<dbReference type="RefSeq" id="WP_191800415.1">
    <property type="nucleotide sequence ID" value="NZ_JACSQF010000001.1"/>
</dbReference>
<evidence type="ECO:0000259" key="4">
    <source>
        <dbReference type="Pfam" id="PF13439"/>
    </source>
</evidence>
<dbReference type="CDD" id="cd03801">
    <property type="entry name" value="GT4_PimA-like"/>
    <property type="match status" value="1"/>
</dbReference>
<evidence type="ECO:0000259" key="3">
    <source>
        <dbReference type="Pfam" id="PF00534"/>
    </source>
</evidence>
<evidence type="ECO:0000256" key="1">
    <source>
        <dbReference type="ARBA" id="ARBA00022676"/>
    </source>
</evidence>
<proteinExistence type="predicted"/>
<accession>A0ABR8TUI7</accession>
<name>A0ABR8TUI7_9CELL</name>
<dbReference type="Gene3D" id="3.40.50.2000">
    <property type="entry name" value="Glycogen Phosphorylase B"/>
    <property type="match status" value="2"/>
</dbReference>
<dbReference type="SUPFAM" id="SSF53756">
    <property type="entry name" value="UDP-Glycosyltransferase/glycogen phosphorylase"/>
    <property type="match status" value="1"/>
</dbReference>
<feature type="domain" description="Glycosyltransferase subfamily 4-like N-terminal" evidence="4">
    <location>
        <begin position="14"/>
        <end position="153"/>
    </location>
</feature>
<dbReference type="InterPro" id="IPR001296">
    <property type="entry name" value="Glyco_trans_1"/>
</dbReference>
<dbReference type="Pfam" id="PF13439">
    <property type="entry name" value="Glyco_transf_4"/>
    <property type="match status" value="1"/>
</dbReference>
<keyword evidence="2" id="KW-0808">Transferase</keyword>
<dbReference type="Proteomes" id="UP000655570">
    <property type="component" value="Unassembled WGS sequence"/>
</dbReference>
<gene>
    <name evidence="5" type="ORF">H9641_01700</name>
</gene>
<feature type="domain" description="Glycosyl transferase family 1" evidence="3">
    <location>
        <begin position="163"/>
        <end position="319"/>
    </location>
</feature>
<protein>
    <submittedName>
        <fullName evidence="5">Glycosyltransferase family 4 protein</fullName>
    </submittedName>
</protein>
<dbReference type="Pfam" id="PF00534">
    <property type="entry name" value="Glycos_transf_1"/>
    <property type="match status" value="1"/>
</dbReference>
<comment type="caution">
    <text evidence="5">The sequence shown here is derived from an EMBL/GenBank/DDBJ whole genome shotgun (WGS) entry which is preliminary data.</text>
</comment>
<evidence type="ECO:0000313" key="6">
    <source>
        <dbReference type="Proteomes" id="UP000655570"/>
    </source>
</evidence>
<sequence length="342" mass="35596">MRIVHAIRSDGFAGVERHVARLAAEQARRGDTVLVVGGRQDAMASALANTGVRRAAAARTMDVARAIRSSSRNADVVHTHMTAAEVGTTLAGASGRRLPPVVTTRHFAGPRGSGPGSALVAAVGRHRVDVQIAISRYVAESVDGPSVVVHPGVLDQPAGLSVSDRRRTIVMLQRLEPEKRTGAGMHAFAASGLAAHGWSLEIAGDGSERGELEVLAGQLGIATAVTFLGHQRDTEPLLRTASILLAPCDVEGLGLSVLEAMSYGLPVVASAAGGHLETLEGLDPLALFPPGDVESAGTRLRSLARDPSRREAYASAARSAQRTRFTVEAQASATAAVYRSVL</sequence>
<keyword evidence="6" id="KW-1185">Reference proteome</keyword>
<evidence type="ECO:0000313" key="5">
    <source>
        <dbReference type="EMBL" id="MBD7979436.1"/>
    </source>
</evidence>
<dbReference type="InterPro" id="IPR028098">
    <property type="entry name" value="Glyco_trans_4-like_N"/>
</dbReference>
<reference evidence="5 6" key="1">
    <citation type="submission" date="2020-08" db="EMBL/GenBank/DDBJ databases">
        <title>A Genomic Blueprint of the Chicken Gut Microbiome.</title>
        <authorList>
            <person name="Gilroy R."/>
            <person name="Ravi A."/>
            <person name="Getino M."/>
            <person name="Pursley I."/>
            <person name="Horton D.L."/>
            <person name="Alikhan N.-F."/>
            <person name="Baker D."/>
            <person name="Gharbi K."/>
            <person name="Hall N."/>
            <person name="Watson M."/>
            <person name="Adriaenssens E.M."/>
            <person name="Foster-Nyarko E."/>
            <person name="Jarju S."/>
            <person name="Secka A."/>
            <person name="Antonio M."/>
            <person name="Oren A."/>
            <person name="Chaudhuri R."/>
            <person name="La Ragione R.M."/>
            <person name="Hildebrand F."/>
            <person name="Pallen M.J."/>
        </authorList>
    </citation>
    <scope>NUCLEOTIDE SEQUENCE [LARGE SCALE GENOMIC DNA]</scope>
    <source>
        <strain evidence="5 6">Sa2CUA9</strain>
    </source>
</reference>
<dbReference type="PANTHER" id="PTHR12526:SF636">
    <property type="entry name" value="BLL3647 PROTEIN"/>
    <property type="match status" value="1"/>
</dbReference>